<evidence type="ECO:0000313" key="6">
    <source>
        <dbReference type="Proteomes" id="UP000651475"/>
    </source>
</evidence>
<dbReference type="SMART" id="SM00411">
    <property type="entry name" value="BHL"/>
    <property type="match status" value="1"/>
</dbReference>
<dbReference type="InterPro" id="IPR020816">
    <property type="entry name" value="Histone-like_DNA-bd_CS"/>
</dbReference>
<accession>A0ABR7DU60</accession>
<dbReference type="RefSeq" id="WP_186931049.1">
    <property type="nucleotide sequence ID" value="NZ_JACOOJ010000038.1"/>
</dbReference>
<protein>
    <submittedName>
        <fullName evidence="5">HU family DNA-binding protein</fullName>
    </submittedName>
</protein>
<evidence type="ECO:0000256" key="3">
    <source>
        <dbReference type="ARBA" id="ARBA00023125"/>
    </source>
</evidence>
<keyword evidence="3 5" id="KW-0238">DNA-binding</keyword>
<dbReference type="InterPro" id="IPR010992">
    <property type="entry name" value="IHF-like_DNA-bd_dom_sf"/>
</dbReference>
<keyword evidence="6" id="KW-1185">Reference proteome</keyword>
<dbReference type="EMBL" id="JACOOJ010000038">
    <property type="protein sequence ID" value="MBC5634437.1"/>
    <property type="molecule type" value="Genomic_DNA"/>
</dbReference>
<reference evidence="5 6" key="1">
    <citation type="submission" date="2020-08" db="EMBL/GenBank/DDBJ databases">
        <title>Genome public.</title>
        <authorList>
            <person name="Liu C."/>
            <person name="Sun Q."/>
        </authorList>
    </citation>
    <scope>NUCLEOTIDE SEQUENCE [LARGE SCALE GENOMIC DNA]</scope>
    <source>
        <strain evidence="5 6">NSJ-79</strain>
    </source>
</reference>
<comment type="similarity">
    <text evidence="1 4">Belongs to the bacterial histone-like protein family.</text>
</comment>
<dbReference type="SUPFAM" id="SSF47729">
    <property type="entry name" value="IHF-like DNA-binding proteins"/>
    <property type="match status" value="1"/>
</dbReference>
<evidence type="ECO:0000256" key="4">
    <source>
        <dbReference type="RuleBase" id="RU003939"/>
    </source>
</evidence>
<dbReference type="CDD" id="cd13832">
    <property type="entry name" value="IHF"/>
    <property type="match status" value="1"/>
</dbReference>
<proteinExistence type="inferred from homology"/>
<keyword evidence="2" id="KW-0226">DNA condensation</keyword>
<dbReference type="InterPro" id="IPR000119">
    <property type="entry name" value="Hist_DNA-bd"/>
</dbReference>
<sequence>MNKTDLAKDMATRMSIPKQDVLLFINTFQASLTALLKEGDSLCLKGFGTFNLWQQQERAGRNPKTGVGCMIQPRTSVKFRPGKDLLDNLNDGKE</sequence>
<comment type="caution">
    <text evidence="5">The sequence shown here is derived from an EMBL/GenBank/DDBJ whole genome shotgun (WGS) entry which is preliminary data.</text>
</comment>
<dbReference type="PRINTS" id="PR01727">
    <property type="entry name" value="DNABINDINGHU"/>
</dbReference>
<dbReference type="Pfam" id="PF00216">
    <property type="entry name" value="Bac_DNA_binding"/>
    <property type="match status" value="1"/>
</dbReference>
<dbReference type="GO" id="GO:0003677">
    <property type="term" value="F:DNA binding"/>
    <property type="evidence" value="ECO:0007669"/>
    <property type="project" value="UniProtKB-KW"/>
</dbReference>
<dbReference type="PANTHER" id="PTHR33175:SF3">
    <property type="entry name" value="DNA-BINDING PROTEIN HU-BETA"/>
    <property type="match status" value="1"/>
</dbReference>
<organism evidence="5 6">
    <name type="scientific">Parabacteroides hominis</name>
    <dbReference type="NCBI Taxonomy" id="2763057"/>
    <lineage>
        <taxon>Bacteria</taxon>
        <taxon>Pseudomonadati</taxon>
        <taxon>Bacteroidota</taxon>
        <taxon>Bacteroidia</taxon>
        <taxon>Bacteroidales</taxon>
        <taxon>Tannerellaceae</taxon>
        <taxon>Parabacteroides</taxon>
    </lineage>
</organism>
<dbReference type="PANTHER" id="PTHR33175">
    <property type="entry name" value="DNA-BINDING PROTEIN HU"/>
    <property type="match status" value="1"/>
</dbReference>
<dbReference type="PROSITE" id="PS00045">
    <property type="entry name" value="HISTONE_LIKE"/>
    <property type="match status" value="1"/>
</dbReference>
<evidence type="ECO:0000256" key="1">
    <source>
        <dbReference type="ARBA" id="ARBA00010529"/>
    </source>
</evidence>
<dbReference type="Gene3D" id="4.10.520.10">
    <property type="entry name" value="IHF-like DNA-binding proteins"/>
    <property type="match status" value="1"/>
</dbReference>
<dbReference type="Proteomes" id="UP000651475">
    <property type="component" value="Unassembled WGS sequence"/>
</dbReference>
<evidence type="ECO:0000256" key="2">
    <source>
        <dbReference type="ARBA" id="ARBA00023067"/>
    </source>
</evidence>
<evidence type="ECO:0000313" key="5">
    <source>
        <dbReference type="EMBL" id="MBC5634437.1"/>
    </source>
</evidence>
<gene>
    <name evidence="5" type="ORF">H8S65_16965</name>
</gene>
<name>A0ABR7DU60_9BACT</name>